<dbReference type="Proteomes" id="UP000618094">
    <property type="component" value="Unassembled WGS sequence"/>
</dbReference>
<dbReference type="SUPFAM" id="SSF51445">
    <property type="entry name" value="(Trans)glycosidases"/>
    <property type="match status" value="1"/>
</dbReference>
<dbReference type="AlphaFoldDB" id="A0A845PRY0"/>
<sequence>MDEIKTAGYQPLLYASSSVLQNNINTPSIVKKYPNSLWVAAYAISGRVDKPNFKYFPSMDGQWTA</sequence>
<comment type="caution">
    <text evidence="1">The sequence shown here is derived from an EMBL/GenBank/DDBJ whole genome shotgun (WGS) entry which is preliminary data.</text>
</comment>
<organism evidence="1 2">
    <name type="scientific">Lactobacillus helveticus</name>
    <name type="common">Lactobacillus suntoryeus</name>
    <dbReference type="NCBI Taxonomy" id="1587"/>
    <lineage>
        <taxon>Bacteria</taxon>
        <taxon>Bacillati</taxon>
        <taxon>Bacillota</taxon>
        <taxon>Bacilli</taxon>
        <taxon>Lactobacillales</taxon>
        <taxon>Lactobacillaceae</taxon>
        <taxon>Lactobacillus</taxon>
    </lineage>
</organism>
<protein>
    <submittedName>
        <fullName evidence="1">Uncharacterized protein</fullName>
    </submittedName>
</protein>
<dbReference type="Gene3D" id="3.20.20.80">
    <property type="entry name" value="Glycosidases"/>
    <property type="match status" value="1"/>
</dbReference>
<evidence type="ECO:0000313" key="2">
    <source>
        <dbReference type="Proteomes" id="UP000618094"/>
    </source>
</evidence>
<name>A0A845PRY0_LACHE</name>
<dbReference type="EMBL" id="BLYO01000100">
    <property type="protein sequence ID" value="GFO98675.1"/>
    <property type="molecule type" value="Genomic_DNA"/>
</dbReference>
<evidence type="ECO:0000313" key="1">
    <source>
        <dbReference type="EMBL" id="GFO98675.1"/>
    </source>
</evidence>
<proteinExistence type="predicted"/>
<gene>
    <name evidence="1" type="ORF">LHEH8_04310</name>
</gene>
<dbReference type="InterPro" id="IPR017853">
    <property type="entry name" value="GH"/>
</dbReference>
<reference evidence="1" key="1">
    <citation type="submission" date="2020-07" db="EMBL/GenBank/DDBJ databases">
        <title>Draft genome sequence of Lactobacillus helveticus strain H-8.</title>
        <authorList>
            <person name="Endo A."/>
            <person name="Maeno S."/>
            <person name="Kido Y."/>
        </authorList>
    </citation>
    <scope>NUCLEOTIDE SEQUENCE</scope>
    <source>
        <strain evidence="1">H-8</strain>
    </source>
</reference>
<accession>A0A845PRY0</accession>